<keyword evidence="1" id="KW-0472">Membrane</keyword>
<proteinExistence type="predicted"/>
<sequence length="120" mass="14156">MTLIDPPHSNAPFEGRGFIKAKLQSIKELLISNFEMWIKDSDQRENSASCCTPMSTIRWLISQQTRDSARDLMRLYRLRFQMTLIDIALVWTWWETEFCSCLMLAITIIVNLLKLRDDIR</sequence>
<feature type="transmembrane region" description="Helical" evidence="1">
    <location>
        <begin position="91"/>
        <end position="113"/>
    </location>
</feature>
<keyword evidence="1" id="KW-0812">Transmembrane</keyword>
<reference evidence="2" key="1">
    <citation type="submission" date="2023-01" db="EMBL/GenBank/DDBJ databases">
        <title>Genome assembly of the deep-sea coral Lophelia pertusa.</title>
        <authorList>
            <person name="Herrera S."/>
            <person name="Cordes E."/>
        </authorList>
    </citation>
    <scope>NUCLEOTIDE SEQUENCE</scope>
    <source>
        <strain evidence="2">USNM1676648</strain>
        <tissue evidence="2">Polyp</tissue>
    </source>
</reference>
<gene>
    <name evidence="2" type="ORF">OS493_039217</name>
</gene>
<evidence type="ECO:0000313" key="3">
    <source>
        <dbReference type="Proteomes" id="UP001163046"/>
    </source>
</evidence>
<dbReference type="Proteomes" id="UP001163046">
    <property type="component" value="Unassembled WGS sequence"/>
</dbReference>
<evidence type="ECO:0000256" key="1">
    <source>
        <dbReference type="SAM" id="Phobius"/>
    </source>
</evidence>
<evidence type="ECO:0000313" key="2">
    <source>
        <dbReference type="EMBL" id="KAJ7388207.1"/>
    </source>
</evidence>
<name>A0A9W9ZUR0_9CNID</name>
<protein>
    <submittedName>
        <fullName evidence="2">Uncharacterized protein</fullName>
    </submittedName>
</protein>
<keyword evidence="1" id="KW-1133">Transmembrane helix</keyword>
<accession>A0A9W9ZUR0</accession>
<comment type="caution">
    <text evidence="2">The sequence shown here is derived from an EMBL/GenBank/DDBJ whole genome shotgun (WGS) entry which is preliminary data.</text>
</comment>
<dbReference type="EMBL" id="MU825561">
    <property type="protein sequence ID" value="KAJ7388207.1"/>
    <property type="molecule type" value="Genomic_DNA"/>
</dbReference>
<organism evidence="2 3">
    <name type="scientific">Desmophyllum pertusum</name>
    <dbReference type="NCBI Taxonomy" id="174260"/>
    <lineage>
        <taxon>Eukaryota</taxon>
        <taxon>Metazoa</taxon>
        <taxon>Cnidaria</taxon>
        <taxon>Anthozoa</taxon>
        <taxon>Hexacorallia</taxon>
        <taxon>Scleractinia</taxon>
        <taxon>Caryophylliina</taxon>
        <taxon>Caryophylliidae</taxon>
        <taxon>Desmophyllum</taxon>
    </lineage>
</organism>
<dbReference type="AlphaFoldDB" id="A0A9W9ZUR0"/>
<keyword evidence="3" id="KW-1185">Reference proteome</keyword>